<feature type="non-terminal residue" evidence="5">
    <location>
        <position position="1"/>
    </location>
</feature>
<dbReference type="EMBL" id="JAABFR010002473">
    <property type="protein sequence ID" value="MBD4339927.1"/>
    <property type="molecule type" value="Genomic_DNA"/>
</dbReference>
<keyword evidence="5" id="KW-0032">Aminotransferase</keyword>
<dbReference type="InterPro" id="IPR015424">
    <property type="entry name" value="PyrdxlP-dep_Trfase"/>
</dbReference>
<dbReference type="AlphaFoldDB" id="A0A8I0LB29"/>
<feature type="domain" description="Aminotransferase class V" evidence="4">
    <location>
        <begin position="3"/>
        <end position="88"/>
    </location>
</feature>
<dbReference type="SUPFAM" id="SSF53383">
    <property type="entry name" value="PLP-dependent transferases"/>
    <property type="match status" value="1"/>
</dbReference>
<evidence type="ECO:0000313" key="5">
    <source>
        <dbReference type="EMBL" id="MBD4339927.1"/>
    </source>
</evidence>
<gene>
    <name evidence="5" type="ORF">GUH15_28545</name>
</gene>
<feature type="non-terminal residue" evidence="5">
    <location>
        <position position="88"/>
    </location>
</feature>
<proteinExistence type="predicted"/>
<evidence type="ECO:0000256" key="3">
    <source>
        <dbReference type="ARBA" id="ARBA00050776"/>
    </source>
</evidence>
<comment type="caution">
    <text evidence="5">The sequence shown here is derived from an EMBL/GenBank/DDBJ whole genome shotgun (WGS) entry which is preliminary data.</text>
</comment>
<dbReference type="Proteomes" id="UP000653002">
    <property type="component" value="Unassembled WGS sequence"/>
</dbReference>
<dbReference type="Gene3D" id="3.90.1150.10">
    <property type="entry name" value="Aspartate Aminotransferase, domain 1"/>
    <property type="match status" value="1"/>
</dbReference>
<comment type="cofactor">
    <cofactor evidence="1">
        <name>pyridoxal 5'-phosphate</name>
        <dbReference type="ChEBI" id="CHEBI:597326"/>
    </cofactor>
</comment>
<dbReference type="PANTHER" id="PTHR11601:SF34">
    <property type="entry name" value="CYSTEINE DESULFURASE"/>
    <property type="match status" value="1"/>
</dbReference>
<dbReference type="InterPro" id="IPR000192">
    <property type="entry name" value="Aminotrans_V_dom"/>
</dbReference>
<keyword evidence="5" id="KW-0808">Transferase</keyword>
<keyword evidence="2" id="KW-0663">Pyridoxal phosphate</keyword>
<dbReference type="Pfam" id="PF00266">
    <property type="entry name" value="Aminotran_5"/>
    <property type="match status" value="1"/>
</dbReference>
<dbReference type="GO" id="GO:0008483">
    <property type="term" value="F:transaminase activity"/>
    <property type="evidence" value="ECO:0007669"/>
    <property type="project" value="UniProtKB-KW"/>
</dbReference>
<sequence length="88" mass="9180">VLQLPQTILTGHPTQRLPGTCSFCINAIEGESLVLRLDMNGICASTGSACSTGSLDPSHVLLGIGLSHEISHGSLRLTLGPQNTEEDV</sequence>
<evidence type="ECO:0000256" key="2">
    <source>
        <dbReference type="ARBA" id="ARBA00022898"/>
    </source>
</evidence>
<evidence type="ECO:0000259" key="4">
    <source>
        <dbReference type="Pfam" id="PF00266"/>
    </source>
</evidence>
<organism evidence="5 6">
    <name type="scientific">Xanthomonas citri pv. citri</name>
    <dbReference type="NCBI Taxonomy" id="611301"/>
    <lineage>
        <taxon>Bacteria</taxon>
        <taxon>Pseudomonadati</taxon>
        <taxon>Pseudomonadota</taxon>
        <taxon>Gammaproteobacteria</taxon>
        <taxon>Lysobacterales</taxon>
        <taxon>Lysobacteraceae</taxon>
        <taxon>Xanthomonas</taxon>
    </lineage>
</organism>
<name>A0A8I0LB29_XANCI</name>
<dbReference type="InterPro" id="IPR015422">
    <property type="entry name" value="PyrdxlP-dep_Trfase_small"/>
</dbReference>
<dbReference type="PANTHER" id="PTHR11601">
    <property type="entry name" value="CYSTEINE DESULFURYLASE FAMILY MEMBER"/>
    <property type="match status" value="1"/>
</dbReference>
<dbReference type="GO" id="GO:0031071">
    <property type="term" value="F:cysteine desulfurase activity"/>
    <property type="evidence" value="ECO:0007669"/>
    <property type="project" value="UniProtKB-EC"/>
</dbReference>
<evidence type="ECO:0000313" key="6">
    <source>
        <dbReference type="Proteomes" id="UP000653002"/>
    </source>
</evidence>
<evidence type="ECO:0000256" key="1">
    <source>
        <dbReference type="ARBA" id="ARBA00001933"/>
    </source>
</evidence>
<accession>A0A8I0LB29</accession>
<reference evidence="5" key="1">
    <citation type="submission" date="2020-01" db="EMBL/GenBank/DDBJ databases">
        <authorList>
            <person name="Richard D."/>
        </authorList>
    </citation>
    <scope>NUCLEOTIDE SEQUENCE</scope>
    <source>
        <strain evidence="5">JP541</strain>
    </source>
</reference>
<protein>
    <submittedName>
        <fullName evidence="5">Aminotransferase class V-fold PLP-dependent enzyme</fullName>
    </submittedName>
</protein>
<comment type="catalytic activity">
    <reaction evidence="3">
        <text>(sulfur carrier)-H + L-cysteine = (sulfur carrier)-SH + L-alanine</text>
        <dbReference type="Rhea" id="RHEA:43892"/>
        <dbReference type="Rhea" id="RHEA-COMP:14737"/>
        <dbReference type="Rhea" id="RHEA-COMP:14739"/>
        <dbReference type="ChEBI" id="CHEBI:29917"/>
        <dbReference type="ChEBI" id="CHEBI:35235"/>
        <dbReference type="ChEBI" id="CHEBI:57972"/>
        <dbReference type="ChEBI" id="CHEBI:64428"/>
        <dbReference type="EC" id="2.8.1.7"/>
    </reaction>
</comment>